<accession>A0A3P6T768</accession>
<name>A0A3P6T768_LITSI</name>
<dbReference type="EMBL" id="UYRX01000564">
    <property type="protein sequence ID" value="VDK83916.1"/>
    <property type="molecule type" value="Genomic_DNA"/>
</dbReference>
<protein>
    <submittedName>
        <fullName evidence="2">Uncharacterized protein</fullName>
    </submittedName>
</protein>
<evidence type="ECO:0000256" key="1">
    <source>
        <dbReference type="SAM" id="MobiDB-lite"/>
    </source>
</evidence>
<proteinExistence type="predicted"/>
<gene>
    <name evidence="2" type="ORF">NLS_LOCUS6420</name>
</gene>
<keyword evidence="3" id="KW-1185">Reference proteome</keyword>
<dbReference type="Proteomes" id="UP000277928">
    <property type="component" value="Unassembled WGS sequence"/>
</dbReference>
<evidence type="ECO:0000313" key="3">
    <source>
        <dbReference type="Proteomes" id="UP000277928"/>
    </source>
</evidence>
<reference evidence="2 3" key="1">
    <citation type="submission" date="2018-08" db="EMBL/GenBank/DDBJ databases">
        <authorList>
            <person name="Laetsch R D."/>
            <person name="Stevens L."/>
            <person name="Kumar S."/>
            <person name="Blaxter L. M."/>
        </authorList>
    </citation>
    <scope>NUCLEOTIDE SEQUENCE [LARGE SCALE GENOMIC DNA]</scope>
</reference>
<sequence length="133" mass="15025">LSESCRLGPIDGFKSSFSASSSLNAEVQECYEPEMNRYYGLTEVDSSLQDAIVRMDYVQNVLSKITLTNKSAEFRKLLEDFIYNIEEVRLKLETMLSPFANLEQFSADLITESDHSTESTTSLPSRNTSTEQT</sequence>
<feature type="region of interest" description="Disordered" evidence="1">
    <location>
        <begin position="113"/>
        <end position="133"/>
    </location>
</feature>
<organism evidence="2 3">
    <name type="scientific">Litomosoides sigmodontis</name>
    <name type="common">Filarial nematode worm</name>
    <dbReference type="NCBI Taxonomy" id="42156"/>
    <lineage>
        <taxon>Eukaryota</taxon>
        <taxon>Metazoa</taxon>
        <taxon>Ecdysozoa</taxon>
        <taxon>Nematoda</taxon>
        <taxon>Chromadorea</taxon>
        <taxon>Rhabditida</taxon>
        <taxon>Spirurina</taxon>
        <taxon>Spiruromorpha</taxon>
        <taxon>Filarioidea</taxon>
        <taxon>Onchocercidae</taxon>
        <taxon>Litomosoides</taxon>
    </lineage>
</organism>
<dbReference type="OMA" id="IVRMDYV"/>
<feature type="non-terminal residue" evidence="2">
    <location>
        <position position="1"/>
    </location>
</feature>
<dbReference type="AlphaFoldDB" id="A0A3P6T768"/>
<dbReference type="OrthoDB" id="5849989at2759"/>
<evidence type="ECO:0000313" key="2">
    <source>
        <dbReference type="EMBL" id="VDK83916.1"/>
    </source>
</evidence>
<feature type="compositionally biased region" description="Polar residues" evidence="1">
    <location>
        <begin position="123"/>
        <end position="133"/>
    </location>
</feature>